<dbReference type="PANTHER" id="PTHR30426">
    <property type="entry name" value="4-HYDROXY-3-METHYLBUT-2-ENYL DIPHOSPHATE REDUCTASE"/>
    <property type="match status" value="1"/>
</dbReference>
<evidence type="ECO:0000256" key="4">
    <source>
        <dbReference type="ARBA" id="ARBA00022692"/>
    </source>
</evidence>
<evidence type="ECO:0000256" key="9">
    <source>
        <dbReference type="ARBA" id="ARBA00023136"/>
    </source>
</evidence>
<keyword evidence="9 10" id="KW-0472">Membrane</keyword>
<dbReference type="GO" id="GO:0019288">
    <property type="term" value="P:isopentenyl diphosphate biosynthetic process, methylerythritol 4-phosphate pathway"/>
    <property type="evidence" value="ECO:0007669"/>
    <property type="project" value="InterPro"/>
</dbReference>
<keyword evidence="3" id="KW-0004">4Fe-4S</keyword>
<dbReference type="HAMAP" id="MF_00191">
    <property type="entry name" value="IspH"/>
    <property type="match status" value="1"/>
</dbReference>
<dbReference type="Gene3D" id="3.40.50.11270">
    <property type="match status" value="1"/>
</dbReference>
<feature type="transmembrane region" description="Helical" evidence="10">
    <location>
        <begin position="558"/>
        <end position="578"/>
    </location>
</feature>
<keyword evidence="8" id="KW-0411">Iron-sulfur</keyword>
<feature type="transmembrane region" description="Helical" evidence="10">
    <location>
        <begin position="296"/>
        <end position="320"/>
    </location>
</feature>
<evidence type="ECO:0000256" key="2">
    <source>
        <dbReference type="ARBA" id="ARBA00004141"/>
    </source>
</evidence>
<feature type="transmembrane region" description="Helical" evidence="10">
    <location>
        <begin position="458"/>
        <end position="476"/>
    </location>
</feature>
<dbReference type="GO" id="GO:0016765">
    <property type="term" value="F:transferase activity, transferring alkyl or aryl (other than methyl) groups"/>
    <property type="evidence" value="ECO:0007669"/>
    <property type="project" value="InterPro"/>
</dbReference>
<dbReference type="GO" id="GO:0046872">
    <property type="term" value="F:metal ion binding"/>
    <property type="evidence" value="ECO:0007669"/>
    <property type="project" value="UniProtKB-KW"/>
</dbReference>
<feature type="transmembrane region" description="Helical" evidence="10">
    <location>
        <begin position="432"/>
        <end position="452"/>
    </location>
</feature>
<dbReference type="Gene3D" id="3.40.1010.20">
    <property type="entry name" value="4-hydroxy-3-methylbut-2-enyl diphosphate reductase, catalytic domain"/>
    <property type="match status" value="2"/>
</dbReference>
<dbReference type="GO" id="GO:0051745">
    <property type="term" value="F:4-hydroxy-3-methylbut-2-enyl diphosphate reductase activity"/>
    <property type="evidence" value="ECO:0007669"/>
    <property type="project" value="UniProtKB-EC"/>
</dbReference>
<dbReference type="PANTHER" id="PTHR30426:SF0">
    <property type="entry name" value="4-HYDROXY-3-METHYLBUT-2-ENYL DIPHOSPHATE REDUCTASE"/>
    <property type="match status" value="1"/>
</dbReference>
<dbReference type="CDD" id="cd13944">
    <property type="entry name" value="lytB_ispH"/>
    <property type="match status" value="1"/>
</dbReference>
<feature type="transmembrane region" description="Helical" evidence="10">
    <location>
        <begin position="504"/>
        <end position="523"/>
    </location>
</feature>
<evidence type="ECO:0000256" key="7">
    <source>
        <dbReference type="ARBA" id="ARBA00023004"/>
    </source>
</evidence>
<feature type="transmembrane region" description="Helical" evidence="10">
    <location>
        <begin position="529"/>
        <end position="546"/>
    </location>
</feature>
<dbReference type="Pfam" id="PF01040">
    <property type="entry name" value="UbiA"/>
    <property type="match status" value="1"/>
</dbReference>
<comment type="cofactor">
    <cofactor evidence="1">
        <name>[4Fe-4S] cluster</name>
        <dbReference type="ChEBI" id="CHEBI:49883"/>
    </cofactor>
</comment>
<keyword evidence="4 10" id="KW-0812">Transmembrane</keyword>
<dbReference type="GO" id="GO:0051539">
    <property type="term" value="F:4 iron, 4 sulfur cluster binding"/>
    <property type="evidence" value="ECO:0007669"/>
    <property type="project" value="UniProtKB-KW"/>
</dbReference>
<keyword evidence="7" id="KW-0408">Iron</keyword>
<keyword evidence="11" id="KW-0560">Oxidoreductase</keyword>
<sequence length="579" mass="63275">MREKQEIKIAKTAGFCWGVKRAIDITLETAKETDGPVSTYGPLIHNPQVIETLEGKEVYAADTVDSITSDKVIIRTHGIAPEVRRDLKSHGLSITDATCPLVARVQGLIKKYANKGYTTVIIGDKGHAEVIGLMGFTGGRCHVVKSEEEVETLPPMDNVCVVAQTTCDTRKHDKIVSAIIAKYPEAIVNDTICDATGDRQGEVLALASEVDAIVVVGGKNSSNTKRLASMAEECGARTFHIETEDELDPDEIIKYEKLGLTAGASTPTWMIERVKNRLEKIRDTHKPSLWKKILRLVEAAVISNVGMALGAVCMVFSNSILAGIPFSWEAAYISAAYLFSMHVLNRLNDVQTFKHNEPETIRLYLRYKTFMAVSASVAILSAIAISVTVNLYVTAVLVWALVVGLAYTVKWFQKNEIKRIHRLKDIPASKDVFVGVAWAVVTALVPALATGFDLLSPSLAVAFLFTFTIVYIRSVLSDVRDIRGDKIVGRETIPIIVGIPGTKVFLAGLTFGLGALMVVAVSAGWVGPFGYVLLLSIAYTGFYLFLYDRHVIKTGLAYDLVVDGVFIFSGLLAIIWTLY</sequence>
<dbReference type="InterPro" id="IPR000537">
    <property type="entry name" value="UbiA_prenyltransferase"/>
</dbReference>
<feature type="transmembrane region" description="Helical" evidence="10">
    <location>
        <begin position="326"/>
        <end position="344"/>
    </location>
</feature>
<keyword evidence="5" id="KW-0479">Metal-binding</keyword>
<evidence type="ECO:0000256" key="1">
    <source>
        <dbReference type="ARBA" id="ARBA00001966"/>
    </source>
</evidence>
<evidence type="ECO:0000256" key="5">
    <source>
        <dbReference type="ARBA" id="ARBA00022723"/>
    </source>
</evidence>
<gene>
    <name evidence="11" type="ORF">MNBD_NITROSPINAE01-1979</name>
</gene>
<feature type="transmembrane region" description="Helical" evidence="10">
    <location>
        <begin position="365"/>
        <end position="385"/>
    </location>
</feature>
<evidence type="ECO:0000256" key="3">
    <source>
        <dbReference type="ARBA" id="ARBA00022485"/>
    </source>
</evidence>
<dbReference type="Pfam" id="PF02401">
    <property type="entry name" value="LYTB"/>
    <property type="match status" value="1"/>
</dbReference>
<accession>A0A3B1BGE2</accession>
<dbReference type="NCBIfam" id="TIGR00216">
    <property type="entry name" value="ispH_lytB"/>
    <property type="match status" value="1"/>
</dbReference>
<keyword evidence="6 10" id="KW-1133">Transmembrane helix</keyword>
<reference evidence="11" key="1">
    <citation type="submission" date="2018-06" db="EMBL/GenBank/DDBJ databases">
        <authorList>
            <person name="Zhirakovskaya E."/>
        </authorList>
    </citation>
    <scope>NUCLEOTIDE SEQUENCE</scope>
</reference>
<comment type="subcellular location">
    <subcellularLocation>
        <location evidence="2">Membrane</location>
        <topology evidence="2">Multi-pass membrane protein</topology>
    </subcellularLocation>
</comment>
<dbReference type="CDD" id="cd13967">
    <property type="entry name" value="PT_UbiA_5"/>
    <property type="match status" value="1"/>
</dbReference>
<protein>
    <submittedName>
        <fullName evidence="11">4-hydroxy-3-methylbut-2-enyl diphosphate reductase</fullName>
        <ecNumber evidence="11">1.17.7.4</ecNumber>
    </submittedName>
</protein>
<evidence type="ECO:0000256" key="10">
    <source>
        <dbReference type="SAM" id="Phobius"/>
    </source>
</evidence>
<dbReference type="EC" id="1.17.7.4" evidence="11"/>
<organism evidence="11">
    <name type="scientific">hydrothermal vent metagenome</name>
    <dbReference type="NCBI Taxonomy" id="652676"/>
    <lineage>
        <taxon>unclassified sequences</taxon>
        <taxon>metagenomes</taxon>
        <taxon>ecological metagenomes</taxon>
    </lineage>
</organism>
<dbReference type="NCBIfam" id="NF002187">
    <property type="entry name" value="PRK01045.1-1"/>
    <property type="match status" value="1"/>
</dbReference>
<dbReference type="AlphaFoldDB" id="A0A3B1BGE2"/>
<evidence type="ECO:0000313" key="11">
    <source>
        <dbReference type="EMBL" id="VAX17179.1"/>
    </source>
</evidence>
<dbReference type="GO" id="GO:0016020">
    <property type="term" value="C:membrane"/>
    <property type="evidence" value="ECO:0007669"/>
    <property type="project" value="UniProtKB-SubCell"/>
</dbReference>
<proteinExistence type="inferred from homology"/>
<evidence type="ECO:0000256" key="8">
    <source>
        <dbReference type="ARBA" id="ARBA00023014"/>
    </source>
</evidence>
<feature type="transmembrane region" description="Helical" evidence="10">
    <location>
        <begin position="391"/>
        <end position="412"/>
    </location>
</feature>
<evidence type="ECO:0000256" key="6">
    <source>
        <dbReference type="ARBA" id="ARBA00022989"/>
    </source>
</evidence>
<dbReference type="EMBL" id="UOGC01000046">
    <property type="protein sequence ID" value="VAX17179.1"/>
    <property type="molecule type" value="Genomic_DNA"/>
</dbReference>
<dbReference type="InterPro" id="IPR003451">
    <property type="entry name" value="LytB/IspH"/>
</dbReference>
<name>A0A3B1BGE2_9ZZZZ</name>
<dbReference type="GO" id="GO:0050992">
    <property type="term" value="P:dimethylallyl diphosphate biosynthetic process"/>
    <property type="evidence" value="ECO:0007669"/>
    <property type="project" value="InterPro"/>
</dbReference>